<evidence type="ECO:0000313" key="3">
    <source>
        <dbReference type="Proteomes" id="UP001302812"/>
    </source>
</evidence>
<evidence type="ECO:0000313" key="2">
    <source>
        <dbReference type="EMBL" id="KAK4111406.1"/>
    </source>
</evidence>
<feature type="region of interest" description="Disordered" evidence="1">
    <location>
        <begin position="1"/>
        <end position="82"/>
    </location>
</feature>
<name>A0AAN6TBR3_9PEZI</name>
<reference evidence="2" key="2">
    <citation type="submission" date="2023-05" db="EMBL/GenBank/DDBJ databases">
        <authorList>
            <consortium name="Lawrence Berkeley National Laboratory"/>
            <person name="Steindorff A."/>
            <person name="Hensen N."/>
            <person name="Bonometti L."/>
            <person name="Westerberg I."/>
            <person name="Brannstrom I.O."/>
            <person name="Guillou S."/>
            <person name="Cros-Aarteil S."/>
            <person name="Calhoun S."/>
            <person name="Haridas S."/>
            <person name="Kuo A."/>
            <person name="Mondo S."/>
            <person name="Pangilinan J."/>
            <person name="Riley R."/>
            <person name="Labutti K."/>
            <person name="Andreopoulos B."/>
            <person name="Lipzen A."/>
            <person name="Chen C."/>
            <person name="Yanf M."/>
            <person name="Daum C."/>
            <person name="Ng V."/>
            <person name="Clum A."/>
            <person name="Ohm R."/>
            <person name="Martin F."/>
            <person name="Silar P."/>
            <person name="Natvig D."/>
            <person name="Lalanne C."/>
            <person name="Gautier V."/>
            <person name="Ament-Velasquez S.L."/>
            <person name="Kruys A."/>
            <person name="Hutchinson M.I."/>
            <person name="Powell A.J."/>
            <person name="Barry K."/>
            <person name="Miller A.N."/>
            <person name="Grigoriev I.V."/>
            <person name="Debuchy R."/>
            <person name="Gladieux P."/>
            <person name="Thoren M.H."/>
            <person name="Johannesson H."/>
        </authorList>
    </citation>
    <scope>NUCLEOTIDE SEQUENCE</scope>
    <source>
        <strain evidence="2">CBS 508.74</strain>
    </source>
</reference>
<evidence type="ECO:0000256" key="1">
    <source>
        <dbReference type="SAM" id="MobiDB-lite"/>
    </source>
</evidence>
<accession>A0AAN6TBR3</accession>
<comment type="caution">
    <text evidence="2">The sequence shown here is derived from an EMBL/GenBank/DDBJ whole genome shotgun (WGS) entry which is preliminary data.</text>
</comment>
<sequence>MAQLRLALDKGGPSAPNPLNTLSPSPYAFAGQASLGSHGPPTGRHLTGVSSDQATNRRQRSYGNTRRGNISPFADTQVSPTEPSIAGTVQLSHHETLIDGASQGPRPHPQGRLKRRLIQQLRAIGKTNPERDLRLAVCALSANLQKHALDAIFTLALEYSVITAGAVMFLGLKAAALPEGHPMRKSFLSPWGGRIAPKRFTRIVLERLQSGLAPIAENILVLDDNFPDHGFDILLGRRFLHQACGGNLPPKHIANGNGTVNDQNTPFHGTYAHTGWGGVMEPNTNDFPKTASRVPHMFLSPQTSVSGFPVQTWEAARSRDERPVDISHVANVVVISIAALLKRAGQNPLWAWSLANLKFRSRLT</sequence>
<dbReference type="Proteomes" id="UP001302812">
    <property type="component" value="Unassembled WGS sequence"/>
</dbReference>
<reference evidence="2" key="1">
    <citation type="journal article" date="2023" name="Mol. Phylogenet. Evol.">
        <title>Genome-scale phylogeny and comparative genomics of the fungal order Sordariales.</title>
        <authorList>
            <person name="Hensen N."/>
            <person name="Bonometti L."/>
            <person name="Westerberg I."/>
            <person name="Brannstrom I.O."/>
            <person name="Guillou S."/>
            <person name="Cros-Aarteil S."/>
            <person name="Calhoun S."/>
            <person name="Haridas S."/>
            <person name="Kuo A."/>
            <person name="Mondo S."/>
            <person name="Pangilinan J."/>
            <person name="Riley R."/>
            <person name="LaButti K."/>
            <person name="Andreopoulos B."/>
            <person name="Lipzen A."/>
            <person name="Chen C."/>
            <person name="Yan M."/>
            <person name="Daum C."/>
            <person name="Ng V."/>
            <person name="Clum A."/>
            <person name="Steindorff A."/>
            <person name="Ohm R.A."/>
            <person name="Martin F."/>
            <person name="Silar P."/>
            <person name="Natvig D.O."/>
            <person name="Lalanne C."/>
            <person name="Gautier V."/>
            <person name="Ament-Velasquez S.L."/>
            <person name="Kruys A."/>
            <person name="Hutchinson M.I."/>
            <person name="Powell A.J."/>
            <person name="Barry K."/>
            <person name="Miller A.N."/>
            <person name="Grigoriev I.V."/>
            <person name="Debuchy R."/>
            <person name="Gladieux P."/>
            <person name="Hiltunen Thoren M."/>
            <person name="Johannesson H."/>
        </authorList>
    </citation>
    <scope>NUCLEOTIDE SEQUENCE</scope>
    <source>
        <strain evidence="2">CBS 508.74</strain>
    </source>
</reference>
<feature type="compositionally biased region" description="Polar residues" evidence="1">
    <location>
        <begin position="48"/>
        <end position="82"/>
    </location>
</feature>
<organism evidence="2 3">
    <name type="scientific">Canariomyces notabilis</name>
    <dbReference type="NCBI Taxonomy" id="2074819"/>
    <lineage>
        <taxon>Eukaryota</taxon>
        <taxon>Fungi</taxon>
        <taxon>Dikarya</taxon>
        <taxon>Ascomycota</taxon>
        <taxon>Pezizomycotina</taxon>
        <taxon>Sordariomycetes</taxon>
        <taxon>Sordariomycetidae</taxon>
        <taxon>Sordariales</taxon>
        <taxon>Chaetomiaceae</taxon>
        <taxon>Canariomyces</taxon>
    </lineage>
</organism>
<dbReference type="EMBL" id="MU853346">
    <property type="protein sequence ID" value="KAK4111406.1"/>
    <property type="molecule type" value="Genomic_DNA"/>
</dbReference>
<dbReference type="GeneID" id="89941975"/>
<dbReference type="AlphaFoldDB" id="A0AAN6TBR3"/>
<dbReference type="RefSeq" id="XP_064668976.1">
    <property type="nucleotide sequence ID" value="XM_064817850.1"/>
</dbReference>
<proteinExistence type="predicted"/>
<keyword evidence="3" id="KW-1185">Reference proteome</keyword>
<gene>
    <name evidence="2" type="ORF">N656DRAFT_799248</name>
</gene>
<protein>
    <submittedName>
        <fullName evidence="2">Uncharacterized protein</fullName>
    </submittedName>
</protein>